<dbReference type="Gene3D" id="3.40.50.410">
    <property type="entry name" value="von Willebrand factor, type A domain"/>
    <property type="match status" value="1"/>
</dbReference>
<dbReference type="RefSeq" id="WP_058731977.1">
    <property type="nucleotide sequence ID" value="NZ_LDTD01000005.1"/>
</dbReference>
<dbReference type="Proteomes" id="UP000072867">
    <property type="component" value="Unassembled WGS sequence"/>
</dbReference>
<comment type="caution">
    <text evidence="2">The sequence shown here is derived from an EMBL/GenBank/DDBJ whole genome shotgun (WGS) entry which is preliminary data.</text>
</comment>
<dbReference type="STRING" id="33051.SB4_01905"/>
<dbReference type="PATRIC" id="fig|33051.3.peg.2523"/>
<evidence type="ECO:0000313" key="3">
    <source>
        <dbReference type="Proteomes" id="UP000072867"/>
    </source>
</evidence>
<accession>A0A147I986</accession>
<evidence type="ECO:0000259" key="1">
    <source>
        <dbReference type="Pfam" id="PF13400"/>
    </source>
</evidence>
<sequence length="437" mass="45775">MQFPLIRNLAGHRRGNVLMMFALGLPALTASIGMGVDYARAMQAQTKLNAIADAAALSAVSKTAMGTSDSTAKTNAEALFRAMAANVIGTGSVTLTSLTIQTPTDASGRRNATVSYAAVSNNMFASLLGVQNLTITGNSATTNAVAPSIDFYMLLDVSGSMALPTTSAGLAKVGASNASNCQFACHSTNDLTGKDAKGKVTDLYGVAKSYGLTLRIDDEGTAVSKLTTNATNTSSKNGASYQIAIATFRGKGGFSILQTKTSDMPKAATTTKNLTPSLFYQNSCPTSACKSTEIGYNDADTGTSDAMDQINSQLITDPGSGIGTDKPQAVMFLITDGLRDELRANGKPEFAVDTAKCDMIKARGVRIAVLYTEYLPSALTGDDWSQRNAAPYLYKIEPALQRCASPGLYTKVSTDQDIYGALDVMFQTAVATARITK</sequence>
<gene>
    <name evidence="2" type="ORF">NS319_00325</name>
</gene>
<reference evidence="2 3" key="1">
    <citation type="journal article" date="2016" name="Front. Microbiol.">
        <title>Genomic Resource of Rice Seed Associated Bacteria.</title>
        <authorList>
            <person name="Midha S."/>
            <person name="Bansal K."/>
            <person name="Sharma S."/>
            <person name="Kumar N."/>
            <person name="Patil P.P."/>
            <person name="Chaudhry V."/>
            <person name="Patil P.B."/>
        </authorList>
    </citation>
    <scope>NUCLEOTIDE SEQUENCE [LARGE SCALE GENOMIC DNA]</scope>
    <source>
        <strain evidence="2 3">NS319</strain>
    </source>
</reference>
<organism evidence="2 3">
    <name type="scientific">Sphingomonas sanguinis</name>
    <dbReference type="NCBI Taxonomy" id="33051"/>
    <lineage>
        <taxon>Bacteria</taxon>
        <taxon>Pseudomonadati</taxon>
        <taxon>Pseudomonadota</taxon>
        <taxon>Alphaproteobacteria</taxon>
        <taxon>Sphingomonadales</taxon>
        <taxon>Sphingomonadaceae</taxon>
        <taxon>Sphingomonas</taxon>
    </lineage>
</organism>
<proteinExistence type="predicted"/>
<evidence type="ECO:0000313" key="2">
    <source>
        <dbReference type="EMBL" id="KTT75904.1"/>
    </source>
</evidence>
<name>A0A147I986_9SPHN</name>
<dbReference type="InterPro" id="IPR028087">
    <property type="entry name" value="Tad_N"/>
</dbReference>
<dbReference type="EMBL" id="LDTD01000005">
    <property type="protein sequence ID" value="KTT75904.1"/>
    <property type="molecule type" value="Genomic_DNA"/>
</dbReference>
<dbReference type="InterPro" id="IPR036465">
    <property type="entry name" value="vWFA_dom_sf"/>
</dbReference>
<protein>
    <recommendedName>
        <fullName evidence="1">Putative Flp pilus-assembly TadG-like N-terminal domain-containing protein</fullName>
    </recommendedName>
</protein>
<feature type="domain" description="Putative Flp pilus-assembly TadG-like N-terminal" evidence="1">
    <location>
        <begin position="15"/>
        <end position="60"/>
    </location>
</feature>
<dbReference type="AlphaFoldDB" id="A0A147I986"/>
<dbReference type="Pfam" id="PF13400">
    <property type="entry name" value="Tad"/>
    <property type="match status" value="1"/>
</dbReference>